<dbReference type="InterPro" id="IPR030678">
    <property type="entry name" value="Peptide/Ni-bd"/>
</dbReference>
<dbReference type="InterPro" id="IPR039424">
    <property type="entry name" value="SBP_5"/>
</dbReference>
<evidence type="ECO:0000256" key="2">
    <source>
        <dbReference type="ARBA" id="ARBA00022448"/>
    </source>
</evidence>
<dbReference type="Gene3D" id="3.10.105.10">
    <property type="entry name" value="Dipeptide-binding Protein, Domain 3"/>
    <property type="match status" value="1"/>
</dbReference>
<dbReference type="PANTHER" id="PTHR30290">
    <property type="entry name" value="PERIPLASMIC BINDING COMPONENT OF ABC TRANSPORTER"/>
    <property type="match status" value="1"/>
</dbReference>
<sequence length="602" mass="68144">MSNRVKRLIAVLVLGIFFIGLMGISLGASSTSSAGELRLATDWPYPFHGNPFGAGAVGGAWWFVYEPFAYYIPQSDEYIPRLAESWKIEKGKVTVTLRKNAKFSDGKPFTAKDVINSVNFIQAMWQWPYEIENVTAPNDYTVVFTLSKDAPQSFVHTILTDAAIPALAPYHVYSKWANLAKEVAELGKKIFAISSSGKTPDAQLKSTYDKKADDLRKQVNAFSPFKTLKRMPVIGSFEPTKITQSEMVLTANKYHWLYPKMKINRITFRRWSSNEFVWASLISGEIYAAHPNMPKDVVEQLTILNPSLKVKTTTDLSEIALVFNYQKPLFKDVNLRKAIAYVLDKSKVRDVAVWQASTCSPYAHGILKSMESKWISKDTLSKLTKYATNAKMAEEVLKKAGYKKVGTTWQQPNGQPVAFTLSVYGPHSDWVLAAREVVQQLNNFGFKVEMKLIPDGMRDQVMKSGDYEAAIEFGVTWQGYPHPYNGYMRLYEADLYNITKFPSKDKYSTPWGKFSPYDLTEQLRDVAQDKKKSIDVVQKLAYITNEYLPIIPLFEKVLPIYYSDKKVTGWPAKDDPIWSLAPGGIERVYNLLITTGKLAPKK</sequence>
<comment type="similarity">
    <text evidence="1">Belongs to the bacterial solute-binding protein 5 family.</text>
</comment>
<dbReference type="Proteomes" id="UP000663623">
    <property type="component" value="Chromosome"/>
</dbReference>
<name>A0ABN6E974_9FIRM</name>
<keyword evidence="6" id="KW-1185">Reference proteome</keyword>
<keyword evidence="2" id="KW-0813">Transport</keyword>
<dbReference type="CDD" id="cd08509">
    <property type="entry name" value="PBP2_TmCBP_oligosaccharides_like"/>
    <property type="match status" value="1"/>
</dbReference>
<dbReference type="PANTHER" id="PTHR30290:SF9">
    <property type="entry name" value="OLIGOPEPTIDE-BINDING PROTEIN APPA"/>
    <property type="match status" value="1"/>
</dbReference>
<feature type="domain" description="Solute-binding protein family 5" evidence="4">
    <location>
        <begin position="77"/>
        <end position="491"/>
    </location>
</feature>
<evidence type="ECO:0000259" key="4">
    <source>
        <dbReference type="Pfam" id="PF00496"/>
    </source>
</evidence>
<dbReference type="RefSeq" id="WP_207179413.1">
    <property type="nucleotide sequence ID" value="NZ_AP024480.1"/>
</dbReference>
<evidence type="ECO:0000256" key="3">
    <source>
        <dbReference type="ARBA" id="ARBA00022729"/>
    </source>
</evidence>
<proteinExistence type="inferred from homology"/>
<reference evidence="5 6" key="1">
    <citation type="submission" date="2021-02" db="EMBL/GenBank/DDBJ databases">
        <title>Nitrogen-fixing ability and nitrogen fixation related genes of thermophilic fermentative bacteria in the genus Caldicellulosiruptor.</title>
        <authorList>
            <person name="Chen Y."/>
            <person name="Nishihara A."/>
            <person name="Haruta S."/>
        </authorList>
    </citation>
    <scope>NUCLEOTIDE SEQUENCE [LARGE SCALE GENOMIC DNA]</scope>
    <source>
        <strain evidence="5 6">YA01</strain>
    </source>
</reference>
<dbReference type="InterPro" id="IPR000914">
    <property type="entry name" value="SBP_5_dom"/>
</dbReference>
<dbReference type="EMBL" id="AP024480">
    <property type="protein sequence ID" value="BCS82102.1"/>
    <property type="molecule type" value="Genomic_DNA"/>
</dbReference>
<dbReference type="SUPFAM" id="SSF53850">
    <property type="entry name" value="Periplasmic binding protein-like II"/>
    <property type="match status" value="1"/>
</dbReference>
<dbReference type="PIRSF" id="PIRSF002741">
    <property type="entry name" value="MppA"/>
    <property type="match status" value="1"/>
</dbReference>
<keyword evidence="3" id="KW-0732">Signal</keyword>
<protein>
    <recommendedName>
        <fullName evidence="4">Solute-binding protein family 5 domain-containing protein</fullName>
    </recommendedName>
</protein>
<evidence type="ECO:0000313" key="6">
    <source>
        <dbReference type="Proteomes" id="UP000663623"/>
    </source>
</evidence>
<evidence type="ECO:0000256" key="1">
    <source>
        <dbReference type="ARBA" id="ARBA00005695"/>
    </source>
</evidence>
<accession>A0ABN6E974</accession>
<dbReference type="Pfam" id="PF00496">
    <property type="entry name" value="SBP_bac_5"/>
    <property type="match status" value="1"/>
</dbReference>
<evidence type="ECO:0000313" key="5">
    <source>
        <dbReference type="EMBL" id="BCS82102.1"/>
    </source>
</evidence>
<organism evidence="5 6">
    <name type="scientific">Caldicellulosiruptor diazotrophicus</name>
    <dbReference type="NCBI Taxonomy" id="2806205"/>
    <lineage>
        <taxon>Bacteria</taxon>
        <taxon>Bacillati</taxon>
        <taxon>Bacillota</taxon>
        <taxon>Bacillota incertae sedis</taxon>
        <taxon>Caldicellulosiruptorales</taxon>
        <taxon>Caldicellulosiruptoraceae</taxon>
        <taxon>Caldicellulosiruptor</taxon>
    </lineage>
</organism>
<dbReference type="Gene3D" id="3.40.190.10">
    <property type="entry name" value="Periplasmic binding protein-like II"/>
    <property type="match status" value="1"/>
</dbReference>
<gene>
    <name evidence="5" type="ORF">CaldiYA01_20620</name>
</gene>